<dbReference type="PANTHER" id="PTHR21600:SF88">
    <property type="entry name" value="RNA PSEUDOURIDINE SYNTHASE 5"/>
    <property type="match status" value="1"/>
</dbReference>
<evidence type="ECO:0000256" key="3">
    <source>
        <dbReference type="RuleBase" id="RU362028"/>
    </source>
</evidence>
<accession>A0A951U6V7</accession>
<evidence type="ECO:0000313" key="6">
    <source>
        <dbReference type="Proteomes" id="UP000707356"/>
    </source>
</evidence>
<dbReference type="GO" id="GO:0003723">
    <property type="term" value="F:RNA binding"/>
    <property type="evidence" value="ECO:0007669"/>
    <property type="project" value="InterPro"/>
</dbReference>
<dbReference type="Gene3D" id="3.30.2350.10">
    <property type="entry name" value="Pseudouridine synthase"/>
    <property type="match status" value="1"/>
</dbReference>
<evidence type="ECO:0000256" key="1">
    <source>
        <dbReference type="ARBA" id="ARBA00000073"/>
    </source>
</evidence>
<keyword evidence="3" id="KW-0413">Isomerase</keyword>
<feature type="domain" description="Pseudouridine synthase RsuA/RluA-like" evidence="4">
    <location>
        <begin position="86"/>
        <end position="238"/>
    </location>
</feature>
<gene>
    <name evidence="5" type="ORF">KME07_16130</name>
</gene>
<dbReference type="SUPFAM" id="SSF55120">
    <property type="entry name" value="Pseudouridine synthase"/>
    <property type="match status" value="1"/>
</dbReference>
<dbReference type="InterPro" id="IPR050188">
    <property type="entry name" value="RluA_PseudoU_synthase"/>
</dbReference>
<dbReference type="InterPro" id="IPR020103">
    <property type="entry name" value="PsdUridine_synth_cat_dom_sf"/>
</dbReference>
<dbReference type="EMBL" id="JAHHHV010000072">
    <property type="protein sequence ID" value="MBW4466952.1"/>
    <property type="molecule type" value="Genomic_DNA"/>
</dbReference>
<protein>
    <recommendedName>
        <fullName evidence="3">Pseudouridine synthase</fullName>
        <ecNumber evidence="3">5.4.99.-</ecNumber>
    </recommendedName>
</protein>
<dbReference type="Pfam" id="PF00849">
    <property type="entry name" value="PseudoU_synth_2"/>
    <property type="match status" value="1"/>
</dbReference>
<dbReference type="GO" id="GO:0140098">
    <property type="term" value="F:catalytic activity, acting on RNA"/>
    <property type="evidence" value="ECO:0007669"/>
    <property type="project" value="UniProtKB-ARBA"/>
</dbReference>
<comment type="function">
    <text evidence="3">Responsible for synthesis of pseudouridine from uracil.</text>
</comment>
<evidence type="ECO:0000256" key="2">
    <source>
        <dbReference type="ARBA" id="ARBA00010876"/>
    </source>
</evidence>
<evidence type="ECO:0000313" key="5">
    <source>
        <dbReference type="EMBL" id="MBW4466952.1"/>
    </source>
</evidence>
<dbReference type="GO" id="GO:0009982">
    <property type="term" value="F:pseudouridine synthase activity"/>
    <property type="evidence" value="ECO:0007669"/>
    <property type="project" value="InterPro"/>
</dbReference>
<dbReference type="PROSITE" id="PS01129">
    <property type="entry name" value="PSI_RLU"/>
    <property type="match status" value="1"/>
</dbReference>
<dbReference type="InterPro" id="IPR006225">
    <property type="entry name" value="PsdUridine_synth_RluC/D"/>
</dbReference>
<dbReference type="AlphaFoldDB" id="A0A951U6V7"/>
<dbReference type="EC" id="5.4.99.-" evidence="3"/>
<dbReference type="CDD" id="cd02869">
    <property type="entry name" value="PseudoU_synth_RluA_like"/>
    <property type="match status" value="1"/>
</dbReference>
<dbReference type="InterPro" id="IPR006145">
    <property type="entry name" value="PsdUridine_synth_RsuA/RluA"/>
</dbReference>
<name>A0A951U6V7_9CYAN</name>
<organism evidence="5 6">
    <name type="scientific">Pegethrix bostrychoides GSE-TBD4-15B</name>
    <dbReference type="NCBI Taxonomy" id="2839662"/>
    <lineage>
        <taxon>Bacteria</taxon>
        <taxon>Bacillati</taxon>
        <taxon>Cyanobacteriota</taxon>
        <taxon>Cyanophyceae</taxon>
        <taxon>Oculatellales</taxon>
        <taxon>Oculatellaceae</taxon>
        <taxon>Pegethrix</taxon>
    </lineage>
</organism>
<comment type="caution">
    <text evidence="5">The sequence shown here is derived from an EMBL/GenBank/DDBJ whole genome shotgun (WGS) entry which is preliminary data.</text>
</comment>
<dbReference type="PANTHER" id="PTHR21600">
    <property type="entry name" value="MITOCHONDRIAL RNA PSEUDOURIDINE SYNTHASE"/>
    <property type="match status" value="1"/>
</dbReference>
<dbReference type="Proteomes" id="UP000707356">
    <property type="component" value="Unassembled WGS sequence"/>
</dbReference>
<proteinExistence type="inferred from homology"/>
<dbReference type="GO" id="GO:0000455">
    <property type="term" value="P:enzyme-directed rRNA pseudouridine synthesis"/>
    <property type="evidence" value="ECO:0007669"/>
    <property type="project" value="TreeGrafter"/>
</dbReference>
<sequence length="315" mass="34915">MNRGWIYRDQVAEVGLTLLDYYSQRYQHSSRAEWRERIVHGQILLEGGAAEPEQILQPGQQLAYHRPPWIEPDVPLEFETLYADADLLVIAKPSGLPVLPGGGFLEHTLLGQLARIYPTETPLPIHRLGRGTSGLLLLARSAQARSGLSQQMRQRQIHKVYRALVGAGLPDELPDTFTVQQPIGKIPYPGLGQLYAATPDGQFAQSDCRVWQRRTNATLIEVTILTGRPHQIRIHLASVGYPLLGDPLYGAGGLPRLPTDAQQLAVPGDCGYWLHAHRLEFQHPCRAEIMQFICPPPAVLDDTTPDFSSCTTSSS</sequence>
<comment type="similarity">
    <text evidence="2 3">Belongs to the pseudouridine synthase RluA family.</text>
</comment>
<dbReference type="InterPro" id="IPR006224">
    <property type="entry name" value="PsdUridine_synth_RluA-like_CS"/>
</dbReference>
<reference evidence="5" key="2">
    <citation type="journal article" date="2022" name="Microbiol. Resour. Announc.">
        <title>Metagenome Sequencing to Explore Phylogenomics of Terrestrial Cyanobacteria.</title>
        <authorList>
            <person name="Ward R.D."/>
            <person name="Stajich J.E."/>
            <person name="Johansen J.R."/>
            <person name="Huntemann M."/>
            <person name="Clum A."/>
            <person name="Foster B."/>
            <person name="Foster B."/>
            <person name="Roux S."/>
            <person name="Palaniappan K."/>
            <person name="Varghese N."/>
            <person name="Mukherjee S."/>
            <person name="Reddy T.B.K."/>
            <person name="Daum C."/>
            <person name="Copeland A."/>
            <person name="Chen I.A."/>
            <person name="Ivanova N.N."/>
            <person name="Kyrpides N.C."/>
            <person name="Shapiro N."/>
            <person name="Eloe-Fadrosh E.A."/>
            <person name="Pietrasiak N."/>
        </authorList>
    </citation>
    <scope>NUCLEOTIDE SEQUENCE</scope>
    <source>
        <strain evidence="5">GSE-TBD4-15B</strain>
    </source>
</reference>
<dbReference type="NCBIfam" id="TIGR00005">
    <property type="entry name" value="rluA_subfam"/>
    <property type="match status" value="1"/>
</dbReference>
<evidence type="ECO:0000259" key="4">
    <source>
        <dbReference type="Pfam" id="PF00849"/>
    </source>
</evidence>
<comment type="catalytic activity">
    <reaction evidence="1 3">
        <text>a uridine in RNA = a pseudouridine in RNA</text>
        <dbReference type="Rhea" id="RHEA:48348"/>
        <dbReference type="Rhea" id="RHEA-COMP:12068"/>
        <dbReference type="Rhea" id="RHEA-COMP:12069"/>
        <dbReference type="ChEBI" id="CHEBI:65314"/>
        <dbReference type="ChEBI" id="CHEBI:65315"/>
    </reaction>
</comment>
<reference evidence="5" key="1">
    <citation type="submission" date="2021-05" db="EMBL/GenBank/DDBJ databases">
        <authorList>
            <person name="Pietrasiak N."/>
            <person name="Ward R."/>
            <person name="Stajich J.E."/>
            <person name="Kurbessoian T."/>
        </authorList>
    </citation>
    <scope>NUCLEOTIDE SEQUENCE</scope>
    <source>
        <strain evidence="5">GSE-TBD4-15B</strain>
    </source>
</reference>